<proteinExistence type="predicted"/>
<evidence type="ECO:0000256" key="1">
    <source>
        <dbReference type="SAM" id="MobiDB-lite"/>
    </source>
</evidence>
<dbReference type="Gramene" id="OE9A055616T1">
    <property type="protein sequence ID" value="OE9A055616C1"/>
    <property type="gene ID" value="OE9A055616"/>
</dbReference>
<comment type="caution">
    <text evidence="2">The sequence shown here is derived from an EMBL/GenBank/DDBJ whole genome shotgun (WGS) entry which is preliminary data.</text>
</comment>
<reference evidence="2 3" key="1">
    <citation type="submission" date="2019-12" db="EMBL/GenBank/DDBJ databases">
        <authorList>
            <person name="Alioto T."/>
            <person name="Alioto T."/>
            <person name="Gomez Garrido J."/>
        </authorList>
    </citation>
    <scope>NUCLEOTIDE SEQUENCE [LARGE SCALE GENOMIC DNA]</scope>
</reference>
<evidence type="ECO:0000313" key="3">
    <source>
        <dbReference type="Proteomes" id="UP000594638"/>
    </source>
</evidence>
<evidence type="ECO:0000313" key="2">
    <source>
        <dbReference type="EMBL" id="CAA3006776.1"/>
    </source>
</evidence>
<sequence length="144" mass="15054">MRRDNKVSFGLAMKRPMMAVVVSGCFTWLHSDGSFLTKKEIDHLQVPRPYASPLDGSLVQRNRPNHCCCSVRTLWYDIDEVTLGALAVGRPFGQLLVYGGDGGVVFVGGASGGRGTGGGEGGGSGHGCDGNSGGNRDSIVLLGK</sequence>
<feature type="region of interest" description="Disordered" evidence="1">
    <location>
        <begin position="115"/>
        <end position="137"/>
    </location>
</feature>
<protein>
    <submittedName>
        <fullName evidence="2">Uncharacterized protein</fullName>
    </submittedName>
</protein>
<dbReference type="EMBL" id="CACTIH010007264">
    <property type="protein sequence ID" value="CAA3006776.1"/>
    <property type="molecule type" value="Genomic_DNA"/>
</dbReference>
<organism evidence="2 3">
    <name type="scientific">Olea europaea subsp. europaea</name>
    <dbReference type="NCBI Taxonomy" id="158383"/>
    <lineage>
        <taxon>Eukaryota</taxon>
        <taxon>Viridiplantae</taxon>
        <taxon>Streptophyta</taxon>
        <taxon>Embryophyta</taxon>
        <taxon>Tracheophyta</taxon>
        <taxon>Spermatophyta</taxon>
        <taxon>Magnoliopsida</taxon>
        <taxon>eudicotyledons</taxon>
        <taxon>Gunneridae</taxon>
        <taxon>Pentapetalae</taxon>
        <taxon>asterids</taxon>
        <taxon>lamiids</taxon>
        <taxon>Lamiales</taxon>
        <taxon>Oleaceae</taxon>
        <taxon>Oleeae</taxon>
        <taxon>Olea</taxon>
    </lineage>
</organism>
<name>A0A8S0TPH5_OLEEU</name>
<feature type="compositionally biased region" description="Gly residues" evidence="1">
    <location>
        <begin position="115"/>
        <end position="133"/>
    </location>
</feature>
<accession>A0A8S0TPH5</accession>
<keyword evidence="3" id="KW-1185">Reference proteome</keyword>
<dbReference type="AlphaFoldDB" id="A0A8S0TPH5"/>
<gene>
    <name evidence="2" type="ORF">OLEA9_A055616</name>
</gene>
<dbReference type="Proteomes" id="UP000594638">
    <property type="component" value="Unassembled WGS sequence"/>
</dbReference>